<dbReference type="SUPFAM" id="SSF53850">
    <property type="entry name" value="Periplasmic binding protein-like II"/>
    <property type="match status" value="1"/>
</dbReference>
<reference evidence="2" key="1">
    <citation type="journal article" date="2023" name="Nat. Commun.">
        <title>Diploid and tetraploid genomes of Acorus and the evolution of monocots.</title>
        <authorList>
            <person name="Ma L."/>
            <person name="Liu K.W."/>
            <person name="Li Z."/>
            <person name="Hsiao Y.Y."/>
            <person name="Qi Y."/>
            <person name="Fu T."/>
            <person name="Tang G.D."/>
            <person name="Zhang D."/>
            <person name="Sun W.H."/>
            <person name="Liu D.K."/>
            <person name="Li Y."/>
            <person name="Chen G.Z."/>
            <person name="Liu X.D."/>
            <person name="Liao X.Y."/>
            <person name="Jiang Y.T."/>
            <person name="Yu X."/>
            <person name="Hao Y."/>
            <person name="Huang J."/>
            <person name="Zhao X.W."/>
            <person name="Ke S."/>
            <person name="Chen Y.Y."/>
            <person name="Wu W.L."/>
            <person name="Hsu J.L."/>
            <person name="Lin Y.F."/>
            <person name="Huang M.D."/>
            <person name="Li C.Y."/>
            <person name="Huang L."/>
            <person name="Wang Z.W."/>
            <person name="Zhao X."/>
            <person name="Zhong W.Y."/>
            <person name="Peng D.H."/>
            <person name="Ahmad S."/>
            <person name="Lan S."/>
            <person name="Zhang J.S."/>
            <person name="Tsai W.C."/>
            <person name="Van de Peer Y."/>
            <person name="Liu Z.J."/>
        </authorList>
    </citation>
    <scope>NUCLEOTIDE SEQUENCE</scope>
    <source>
        <strain evidence="2">CP</strain>
    </source>
</reference>
<protein>
    <submittedName>
        <fullName evidence="2">Uncharacterized protein</fullName>
    </submittedName>
</protein>
<evidence type="ECO:0000313" key="3">
    <source>
        <dbReference type="Proteomes" id="UP001180020"/>
    </source>
</evidence>
<evidence type="ECO:0000313" key="2">
    <source>
        <dbReference type="EMBL" id="KAK1287247.1"/>
    </source>
</evidence>
<dbReference type="AlphaFoldDB" id="A0AAV9CES5"/>
<keyword evidence="1" id="KW-0812">Transmembrane</keyword>
<dbReference type="Proteomes" id="UP001180020">
    <property type="component" value="Unassembled WGS sequence"/>
</dbReference>
<keyword evidence="1" id="KW-1133">Transmembrane helix</keyword>
<proteinExistence type="predicted"/>
<comment type="caution">
    <text evidence="2">The sequence shown here is derived from an EMBL/GenBank/DDBJ whole genome shotgun (WGS) entry which is preliminary data.</text>
</comment>
<evidence type="ECO:0000256" key="1">
    <source>
        <dbReference type="SAM" id="Phobius"/>
    </source>
</evidence>
<reference evidence="2" key="2">
    <citation type="submission" date="2023-06" db="EMBL/GenBank/DDBJ databases">
        <authorList>
            <person name="Ma L."/>
            <person name="Liu K.-W."/>
            <person name="Li Z."/>
            <person name="Hsiao Y.-Y."/>
            <person name="Qi Y."/>
            <person name="Fu T."/>
            <person name="Tang G."/>
            <person name="Zhang D."/>
            <person name="Sun W.-H."/>
            <person name="Liu D.-K."/>
            <person name="Li Y."/>
            <person name="Chen G.-Z."/>
            <person name="Liu X.-D."/>
            <person name="Liao X.-Y."/>
            <person name="Jiang Y.-T."/>
            <person name="Yu X."/>
            <person name="Hao Y."/>
            <person name="Huang J."/>
            <person name="Zhao X.-W."/>
            <person name="Ke S."/>
            <person name="Chen Y.-Y."/>
            <person name="Wu W.-L."/>
            <person name="Hsu J.-L."/>
            <person name="Lin Y.-F."/>
            <person name="Huang M.-D."/>
            <person name="Li C.-Y."/>
            <person name="Huang L."/>
            <person name="Wang Z.-W."/>
            <person name="Zhao X."/>
            <person name="Zhong W.-Y."/>
            <person name="Peng D.-H."/>
            <person name="Ahmad S."/>
            <person name="Lan S."/>
            <person name="Zhang J.-S."/>
            <person name="Tsai W.-C."/>
            <person name="Van De Peer Y."/>
            <person name="Liu Z.-J."/>
        </authorList>
    </citation>
    <scope>NUCLEOTIDE SEQUENCE</scope>
    <source>
        <strain evidence="2">CP</strain>
        <tissue evidence="2">Leaves</tissue>
    </source>
</reference>
<sequence>MKCKIKFLVDHLQVFSKGSPLVPDVSQAIKKLKEEGKLEKIQSQFFVNTTTCQDKVGAAPSSRLSLESFWGLFFVTGVTSTSALVISLTIFLYKKYDWRLLETKSYIFQAFHGFYQRWRR</sequence>
<feature type="transmembrane region" description="Helical" evidence="1">
    <location>
        <begin position="69"/>
        <end position="93"/>
    </location>
</feature>
<dbReference type="EMBL" id="JAUJYO010000019">
    <property type="protein sequence ID" value="KAK1287247.1"/>
    <property type="molecule type" value="Genomic_DNA"/>
</dbReference>
<dbReference type="PANTHER" id="PTHR18966">
    <property type="entry name" value="IONOTROPIC GLUTAMATE RECEPTOR"/>
    <property type="match status" value="1"/>
</dbReference>
<name>A0AAV9CES5_ACOCL</name>
<keyword evidence="3" id="KW-1185">Reference proteome</keyword>
<keyword evidence="1" id="KW-0472">Membrane</keyword>
<organism evidence="2 3">
    <name type="scientific">Acorus calamus</name>
    <name type="common">Sweet flag</name>
    <dbReference type="NCBI Taxonomy" id="4465"/>
    <lineage>
        <taxon>Eukaryota</taxon>
        <taxon>Viridiplantae</taxon>
        <taxon>Streptophyta</taxon>
        <taxon>Embryophyta</taxon>
        <taxon>Tracheophyta</taxon>
        <taxon>Spermatophyta</taxon>
        <taxon>Magnoliopsida</taxon>
        <taxon>Liliopsida</taxon>
        <taxon>Acoraceae</taxon>
        <taxon>Acorus</taxon>
    </lineage>
</organism>
<accession>A0AAV9CES5</accession>
<dbReference type="Gene3D" id="3.40.190.10">
    <property type="entry name" value="Periplasmic binding protein-like II"/>
    <property type="match status" value="1"/>
</dbReference>
<dbReference type="InterPro" id="IPR015683">
    <property type="entry name" value="Ionotropic_Glu_rcpt"/>
</dbReference>
<gene>
    <name evidence="2" type="ORF">QJS10_CPB19g01557</name>
</gene>